<evidence type="ECO:0000256" key="1">
    <source>
        <dbReference type="SAM" id="MobiDB-lite"/>
    </source>
</evidence>
<comment type="caution">
    <text evidence="2">The sequence shown here is derived from an EMBL/GenBank/DDBJ whole genome shotgun (WGS) entry which is preliminary data.</text>
</comment>
<accession>A0A8T0MTN8</accession>
<proteinExistence type="predicted"/>
<name>A0A8T0MTN8_PANVG</name>
<protein>
    <submittedName>
        <fullName evidence="2">Uncharacterized protein</fullName>
    </submittedName>
</protein>
<feature type="region of interest" description="Disordered" evidence="1">
    <location>
        <begin position="68"/>
        <end position="89"/>
    </location>
</feature>
<reference evidence="2" key="1">
    <citation type="submission" date="2020-05" db="EMBL/GenBank/DDBJ databases">
        <title>WGS assembly of Panicum virgatum.</title>
        <authorList>
            <person name="Lovell J.T."/>
            <person name="Jenkins J."/>
            <person name="Shu S."/>
            <person name="Juenger T.E."/>
            <person name="Schmutz J."/>
        </authorList>
    </citation>
    <scope>NUCLEOTIDE SEQUENCE</scope>
    <source>
        <strain evidence="2">AP13</strain>
    </source>
</reference>
<evidence type="ECO:0000313" key="2">
    <source>
        <dbReference type="EMBL" id="KAG2538809.1"/>
    </source>
</evidence>
<keyword evidence="3" id="KW-1185">Reference proteome</keyword>
<feature type="region of interest" description="Disordered" evidence="1">
    <location>
        <begin position="32"/>
        <end position="52"/>
    </location>
</feature>
<sequence>MPDPANTTQAHRASDWPRAALFFPSRFCSASAVSRQPHPPRPPHDPPKRFLLPSSRLVFPTLLHRPARDLSALPPGDDPGTGTAGESLRAPTVKAMPSCSRRCSLLPSPVFPMPLRRPAHGTSAVPPIADPRTGAAGQLLHVPAAKAMPSLSDVAHSSRCCSVRPLNSLHRRRRQQKRWTDSRDPIFSATA</sequence>
<dbReference type="AlphaFoldDB" id="A0A8T0MTN8"/>
<evidence type="ECO:0000313" key="3">
    <source>
        <dbReference type="Proteomes" id="UP000823388"/>
    </source>
</evidence>
<dbReference type="Proteomes" id="UP000823388">
    <property type="component" value="Chromosome 9N"/>
</dbReference>
<dbReference type="EMBL" id="CM029054">
    <property type="protein sequence ID" value="KAG2538809.1"/>
    <property type="molecule type" value="Genomic_DNA"/>
</dbReference>
<feature type="region of interest" description="Disordered" evidence="1">
    <location>
        <begin position="169"/>
        <end position="191"/>
    </location>
</feature>
<organism evidence="2 3">
    <name type="scientific">Panicum virgatum</name>
    <name type="common">Blackwell switchgrass</name>
    <dbReference type="NCBI Taxonomy" id="38727"/>
    <lineage>
        <taxon>Eukaryota</taxon>
        <taxon>Viridiplantae</taxon>
        <taxon>Streptophyta</taxon>
        <taxon>Embryophyta</taxon>
        <taxon>Tracheophyta</taxon>
        <taxon>Spermatophyta</taxon>
        <taxon>Magnoliopsida</taxon>
        <taxon>Liliopsida</taxon>
        <taxon>Poales</taxon>
        <taxon>Poaceae</taxon>
        <taxon>PACMAD clade</taxon>
        <taxon>Panicoideae</taxon>
        <taxon>Panicodae</taxon>
        <taxon>Paniceae</taxon>
        <taxon>Panicinae</taxon>
        <taxon>Panicum</taxon>
        <taxon>Panicum sect. Hiantes</taxon>
    </lineage>
</organism>
<gene>
    <name evidence="2" type="ORF">PVAP13_9NG346500</name>
</gene>